<dbReference type="Pfam" id="PF01418">
    <property type="entry name" value="HTH_6"/>
    <property type="match status" value="1"/>
</dbReference>
<reference evidence="6 7" key="1">
    <citation type="submission" date="2013-02" db="EMBL/GenBank/DDBJ databases">
        <title>The Genome Sequence of Enterococcus pallens BAA-351.</title>
        <authorList>
            <consortium name="The Broad Institute Genome Sequencing Platform"/>
            <consortium name="The Broad Institute Genome Sequencing Center for Infectious Disease"/>
            <person name="Earl A.M."/>
            <person name="Gilmore M.S."/>
            <person name="Lebreton F."/>
            <person name="Walker B."/>
            <person name="Young S.K."/>
            <person name="Zeng Q."/>
            <person name="Gargeya S."/>
            <person name="Fitzgerald M."/>
            <person name="Haas B."/>
            <person name="Abouelleil A."/>
            <person name="Alvarado L."/>
            <person name="Arachchi H.M."/>
            <person name="Berlin A.M."/>
            <person name="Chapman S.B."/>
            <person name="Dewar J."/>
            <person name="Goldberg J."/>
            <person name="Griggs A."/>
            <person name="Gujja S."/>
            <person name="Hansen M."/>
            <person name="Howarth C."/>
            <person name="Imamovic A."/>
            <person name="Larimer J."/>
            <person name="McCowan C."/>
            <person name="Murphy C."/>
            <person name="Neiman D."/>
            <person name="Pearson M."/>
            <person name="Priest M."/>
            <person name="Roberts A."/>
            <person name="Saif S."/>
            <person name="Shea T."/>
            <person name="Sisk P."/>
            <person name="Sykes S."/>
            <person name="Wortman J."/>
            <person name="Nusbaum C."/>
            <person name="Birren B."/>
        </authorList>
    </citation>
    <scope>NUCLEOTIDE SEQUENCE [LARGE SCALE GENOMIC DNA]</scope>
    <source>
        <strain evidence="6 7">ATCC BAA-351</strain>
    </source>
</reference>
<dbReference type="PATRIC" id="fig|1158607.3.peg.2062"/>
<evidence type="ECO:0000313" key="7">
    <source>
        <dbReference type="Proteomes" id="UP000013782"/>
    </source>
</evidence>
<dbReference type="CDD" id="cd05013">
    <property type="entry name" value="SIS_RpiR"/>
    <property type="match status" value="1"/>
</dbReference>
<keyword evidence="7" id="KW-1185">Reference proteome</keyword>
<dbReference type="PROSITE" id="PS51464">
    <property type="entry name" value="SIS"/>
    <property type="match status" value="1"/>
</dbReference>
<evidence type="ECO:0000259" key="4">
    <source>
        <dbReference type="PROSITE" id="PS51071"/>
    </source>
</evidence>
<dbReference type="Proteomes" id="UP000013782">
    <property type="component" value="Unassembled WGS sequence"/>
</dbReference>
<comment type="caution">
    <text evidence="6">The sequence shown here is derived from an EMBL/GenBank/DDBJ whole genome shotgun (WGS) entry which is preliminary data.</text>
</comment>
<feature type="domain" description="SIS" evidence="5">
    <location>
        <begin position="125"/>
        <end position="266"/>
    </location>
</feature>
<dbReference type="Gene3D" id="3.40.50.10490">
    <property type="entry name" value="Glucose-6-phosphate isomerase like protein, domain 1"/>
    <property type="match status" value="1"/>
</dbReference>
<dbReference type="AlphaFoldDB" id="R2SG89"/>
<dbReference type="Pfam" id="PF01380">
    <property type="entry name" value="SIS"/>
    <property type="match status" value="1"/>
</dbReference>
<evidence type="ECO:0000259" key="5">
    <source>
        <dbReference type="PROSITE" id="PS51464"/>
    </source>
</evidence>
<dbReference type="InterPro" id="IPR046348">
    <property type="entry name" value="SIS_dom_sf"/>
</dbReference>
<dbReference type="GO" id="GO:0003700">
    <property type="term" value="F:DNA-binding transcription factor activity"/>
    <property type="evidence" value="ECO:0007669"/>
    <property type="project" value="InterPro"/>
</dbReference>
<proteinExistence type="predicted"/>
<keyword evidence="3" id="KW-0804">Transcription</keyword>
<dbReference type="PANTHER" id="PTHR30514">
    <property type="entry name" value="GLUCOKINASE"/>
    <property type="match status" value="1"/>
</dbReference>
<dbReference type="PANTHER" id="PTHR30514:SF10">
    <property type="entry name" value="MURR_RPIR FAMILY TRANSCRIPTIONAL REGULATOR"/>
    <property type="match status" value="1"/>
</dbReference>
<dbReference type="HOGENOM" id="CLU_055769_2_1_9"/>
<dbReference type="PROSITE" id="PS51071">
    <property type="entry name" value="HTH_RPIR"/>
    <property type="match status" value="1"/>
</dbReference>
<sequence length="288" mass="32912">MLVIERLKQQENFSLAEKRIAEYILGNLADIPTIFIQDLAEKTFSSHSTIVRLAQKLGYSGFRQFKDALAEVVYAQLHSAEEVNANFPFHHLDTPAEIAKKMADLTISTVRRSLIQLDEAVLKASVDTLMNADRIFLYARGDTQMRARSFQNKLIKINKFAIQAEEYADTEWTAVGITEKDCAFFLSYSGIVQPYNKIMHYLHEKGVPIILLTGNPDSPMVPFATHLLLTMQEEYDFAKIATFSSQTAFEYVLNTIYSIMYTKDYETNLRNLKENQQLMQTGLLADHE</sequence>
<protein>
    <recommendedName>
        <fullName evidence="8">RpiR family transcriptional regulator</fullName>
    </recommendedName>
</protein>
<name>R2SG89_9ENTE</name>
<dbReference type="STRING" id="160454.RV10_GL001850"/>
<organism evidence="6 7">
    <name type="scientific">Enterococcus pallens ATCC BAA-351</name>
    <dbReference type="NCBI Taxonomy" id="1158607"/>
    <lineage>
        <taxon>Bacteria</taxon>
        <taxon>Bacillati</taxon>
        <taxon>Bacillota</taxon>
        <taxon>Bacilli</taxon>
        <taxon>Lactobacillales</taxon>
        <taxon>Enterococcaceae</taxon>
        <taxon>Enterococcus</taxon>
    </lineage>
</organism>
<accession>R2SG89</accession>
<dbReference type="eggNOG" id="COG1737">
    <property type="taxonomic scope" value="Bacteria"/>
</dbReference>
<dbReference type="InterPro" id="IPR036388">
    <property type="entry name" value="WH-like_DNA-bd_sf"/>
</dbReference>
<evidence type="ECO:0008006" key="8">
    <source>
        <dbReference type="Google" id="ProtNLM"/>
    </source>
</evidence>
<dbReference type="InterPro" id="IPR001347">
    <property type="entry name" value="SIS_dom"/>
</dbReference>
<dbReference type="SUPFAM" id="SSF46689">
    <property type="entry name" value="Homeodomain-like"/>
    <property type="match status" value="1"/>
</dbReference>
<evidence type="ECO:0000256" key="2">
    <source>
        <dbReference type="ARBA" id="ARBA00023125"/>
    </source>
</evidence>
<dbReference type="InterPro" id="IPR000281">
    <property type="entry name" value="HTH_RpiR"/>
</dbReference>
<evidence type="ECO:0000313" key="6">
    <source>
        <dbReference type="EMBL" id="EOH94355.1"/>
    </source>
</evidence>
<keyword evidence="1" id="KW-0805">Transcription regulation</keyword>
<keyword evidence="2" id="KW-0238">DNA-binding</keyword>
<dbReference type="EMBL" id="AJAQ01000015">
    <property type="protein sequence ID" value="EOH94355.1"/>
    <property type="molecule type" value="Genomic_DNA"/>
</dbReference>
<gene>
    <name evidence="6" type="ORF">UAU_02090</name>
</gene>
<dbReference type="GO" id="GO:0097367">
    <property type="term" value="F:carbohydrate derivative binding"/>
    <property type="evidence" value="ECO:0007669"/>
    <property type="project" value="InterPro"/>
</dbReference>
<evidence type="ECO:0000256" key="1">
    <source>
        <dbReference type="ARBA" id="ARBA00023015"/>
    </source>
</evidence>
<dbReference type="InterPro" id="IPR009057">
    <property type="entry name" value="Homeodomain-like_sf"/>
</dbReference>
<feature type="domain" description="HTH rpiR-type" evidence="4">
    <location>
        <begin position="1"/>
        <end position="76"/>
    </location>
</feature>
<evidence type="ECO:0000256" key="3">
    <source>
        <dbReference type="ARBA" id="ARBA00023163"/>
    </source>
</evidence>
<dbReference type="InterPro" id="IPR035472">
    <property type="entry name" value="RpiR-like_SIS"/>
</dbReference>
<dbReference type="GO" id="GO:0003677">
    <property type="term" value="F:DNA binding"/>
    <property type="evidence" value="ECO:0007669"/>
    <property type="project" value="UniProtKB-KW"/>
</dbReference>
<dbReference type="RefSeq" id="WP_010757081.1">
    <property type="nucleotide sequence ID" value="NZ_ASWD01000001.1"/>
</dbReference>
<dbReference type="GO" id="GO:1901135">
    <property type="term" value="P:carbohydrate derivative metabolic process"/>
    <property type="evidence" value="ECO:0007669"/>
    <property type="project" value="InterPro"/>
</dbReference>
<dbReference type="OrthoDB" id="3684496at2"/>
<dbReference type="Gene3D" id="1.10.10.10">
    <property type="entry name" value="Winged helix-like DNA-binding domain superfamily/Winged helix DNA-binding domain"/>
    <property type="match status" value="1"/>
</dbReference>
<dbReference type="InterPro" id="IPR047640">
    <property type="entry name" value="RpiR-like"/>
</dbReference>
<dbReference type="SUPFAM" id="SSF53697">
    <property type="entry name" value="SIS domain"/>
    <property type="match status" value="1"/>
</dbReference>